<sequence length="223" mass="24189">MKAGFILEKNSFTYPIQLHIQSKSCTVIGGGKVALRKVKSLLQAGAKITLVAPQVTPELLDYAKNGLITLLQRNFIPGDTKGAFLVIAATDNASVNEAIAIEAASHNQLVNVSSNPDLGNFTVPGTLQKGNLVFTVATGGTPALTKLITRELHDSYGDNFAAFADFLLEIRKNIKKIPSTSQERETLWQNMLTPKIMQLVRTGNIEKAKESITNAINSFRPKP</sequence>
<dbReference type="Gene3D" id="3.40.50.720">
    <property type="entry name" value="NAD(P)-binding Rossmann-like Domain"/>
    <property type="match status" value="1"/>
</dbReference>
<keyword evidence="4" id="KW-0520">NAD</keyword>
<dbReference type="EC" id="1.3.1.76" evidence="2"/>
<comment type="caution">
    <text evidence="7">The sequence shown here is derived from an EMBL/GenBank/DDBJ whole genome shotgun (WGS) entry which is preliminary data.</text>
</comment>
<evidence type="ECO:0000256" key="1">
    <source>
        <dbReference type="ARBA" id="ARBA00005010"/>
    </source>
</evidence>
<dbReference type="GO" id="GO:0019354">
    <property type="term" value="P:siroheme biosynthetic process"/>
    <property type="evidence" value="ECO:0007669"/>
    <property type="project" value="UniProtKB-UniPathway"/>
</dbReference>
<keyword evidence="7" id="KW-0456">Lyase</keyword>
<organism evidence="7">
    <name type="scientific">bioreactor metagenome</name>
    <dbReference type="NCBI Taxonomy" id="1076179"/>
    <lineage>
        <taxon>unclassified sequences</taxon>
        <taxon>metagenomes</taxon>
        <taxon>ecological metagenomes</taxon>
    </lineage>
</organism>
<dbReference type="NCBIfam" id="TIGR01470">
    <property type="entry name" value="cysG_Nterm"/>
    <property type="match status" value="1"/>
</dbReference>
<keyword evidence="3" id="KW-0560">Oxidoreductase</keyword>
<evidence type="ECO:0000256" key="4">
    <source>
        <dbReference type="ARBA" id="ARBA00023027"/>
    </source>
</evidence>
<gene>
    <name evidence="7" type="primary">cysG_10</name>
    <name evidence="7" type="ORF">SDC9_22580</name>
</gene>
<dbReference type="GO" id="GO:0043115">
    <property type="term" value="F:precorrin-2 dehydrogenase activity"/>
    <property type="evidence" value="ECO:0007669"/>
    <property type="project" value="UniProtKB-EC"/>
</dbReference>
<dbReference type="SUPFAM" id="SSF75615">
    <property type="entry name" value="Siroheme synthase middle domains-like"/>
    <property type="match status" value="1"/>
</dbReference>
<dbReference type="InterPro" id="IPR028161">
    <property type="entry name" value="Met8-like"/>
</dbReference>
<dbReference type="Gene3D" id="1.10.8.610">
    <property type="entry name" value="SirC, precorrin-2 dehydrogenase, C-terminal helical domain-like"/>
    <property type="match status" value="1"/>
</dbReference>
<comment type="pathway">
    <text evidence="1">Porphyrin-containing compound metabolism; siroheme biosynthesis; sirohydrochlorin from precorrin-2: step 1/1.</text>
</comment>
<dbReference type="AlphaFoldDB" id="A0A644UCX0"/>
<dbReference type="EMBL" id="VSSQ01000099">
    <property type="protein sequence ID" value="MPL76734.1"/>
    <property type="molecule type" value="Genomic_DNA"/>
</dbReference>
<protein>
    <recommendedName>
        <fullName evidence="2">precorrin-2 dehydrogenase</fullName>
        <ecNumber evidence="2">1.3.1.76</ecNumber>
    </recommendedName>
</protein>
<dbReference type="SUPFAM" id="SSF51735">
    <property type="entry name" value="NAD(P)-binding Rossmann-fold domains"/>
    <property type="match status" value="1"/>
</dbReference>
<evidence type="ECO:0000256" key="6">
    <source>
        <dbReference type="ARBA" id="ARBA00047561"/>
    </source>
</evidence>
<dbReference type="UniPathway" id="UPA00262">
    <property type="reaction ID" value="UER00222"/>
</dbReference>
<proteinExistence type="predicted"/>
<dbReference type="GO" id="GO:0004325">
    <property type="term" value="F:ferrochelatase activity"/>
    <property type="evidence" value="ECO:0007669"/>
    <property type="project" value="InterPro"/>
</dbReference>
<dbReference type="Pfam" id="PF13241">
    <property type="entry name" value="NAD_binding_7"/>
    <property type="match status" value="1"/>
</dbReference>
<accession>A0A644UCX0</accession>
<comment type="catalytic activity">
    <reaction evidence="6">
        <text>precorrin-2 + NAD(+) = sirohydrochlorin + NADH + 2 H(+)</text>
        <dbReference type="Rhea" id="RHEA:15613"/>
        <dbReference type="ChEBI" id="CHEBI:15378"/>
        <dbReference type="ChEBI" id="CHEBI:57540"/>
        <dbReference type="ChEBI" id="CHEBI:57945"/>
        <dbReference type="ChEBI" id="CHEBI:58351"/>
        <dbReference type="ChEBI" id="CHEBI:58827"/>
        <dbReference type="EC" id="1.3.1.76"/>
    </reaction>
</comment>
<dbReference type="InterPro" id="IPR006367">
    <property type="entry name" value="Sirohaem_synthase_N"/>
</dbReference>
<evidence type="ECO:0000256" key="3">
    <source>
        <dbReference type="ARBA" id="ARBA00023002"/>
    </source>
</evidence>
<dbReference type="PANTHER" id="PTHR35330">
    <property type="entry name" value="SIROHEME BIOSYNTHESIS PROTEIN MET8"/>
    <property type="match status" value="1"/>
</dbReference>
<dbReference type="PANTHER" id="PTHR35330:SF1">
    <property type="entry name" value="SIROHEME BIOSYNTHESIS PROTEIN MET8"/>
    <property type="match status" value="1"/>
</dbReference>
<dbReference type="InterPro" id="IPR036291">
    <property type="entry name" value="NAD(P)-bd_dom_sf"/>
</dbReference>
<dbReference type="InterPro" id="IPR042518">
    <property type="entry name" value="SirC_C"/>
</dbReference>
<evidence type="ECO:0000256" key="2">
    <source>
        <dbReference type="ARBA" id="ARBA00012400"/>
    </source>
</evidence>
<name>A0A644UCX0_9ZZZZ</name>
<evidence type="ECO:0000256" key="5">
    <source>
        <dbReference type="ARBA" id="ARBA00023244"/>
    </source>
</evidence>
<keyword evidence="5" id="KW-0627">Porphyrin biosynthesis</keyword>
<evidence type="ECO:0000313" key="7">
    <source>
        <dbReference type="EMBL" id="MPL76734.1"/>
    </source>
</evidence>
<reference evidence="7" key="1">
    <citation type="submission" date="2019-08" db="EMBL/GenBank/DDBJ databases">
        <authorList>
            <person name="Kucharzyk K."/>
            <person name="Murdoch R.W."/>
            <person name="Higgins S."/>
            <person name="Loffler F."/>
        </authorList>
    </citation>
    <scope>NUCLEOTIDE SEQUENCE</scope>
</reference>